<dbReference type="GO" id="GO:0008168">
    <property type="term" value="F:methyltransferase activity"/>
    <property type="evidence" value="ECO:0007669"/>
    <property type="project" value="UniProtKB-KW"/>
</dbReference>
<dbReference type="Pfam" id="PF03602">
    <property type="entry name" value="Cons_hypoth95"/>
    <property type="match status" value="1"/>
</dbReference>
<dbReference type="Gene3D" id="3.40.50.150">
    <property type="entry name" value="Vaccinia Virus protein VP39"/>
    <property type="match status" value="1"/>
</dbReference>
<name>A0A317ZDK6_9BACT</name>
<keyword evidence="2" id="KW-1185">Reference proteome</keyword>
<dbReference type="EMBL" id="QHJQ01000010">
    <property type="protein sequence ID" value="PXA03306.1"/>
    <property type="molecule type" value="Genomic_DNA"/>
</dbReference>
<dbReference type="SUPFAM" id="SSF53335">
    <property type="entry name" value="S-adenosyl-L-methionine-dependent methyltransferases"/>
    <property type="match status" value="1"/>
</dbReference>
<dbReference type="Proteomes" id="UP000247099">
    <property type="component" value="Unassembled WGS sequence"/>
</dbReference>
<sequence>MALETMQIERAGCVPGHPWVELSHLGTLTAQAVEGQSLHLTDIQGHSMGCGILHFVERSVVWRRYSHAEDVAFDEAYVSASLVEAVERRSDESCQRLVSSDADYLPGLVVELFGDVLWLSLETAAVRAHADLIAEVLKELVNPVELVIDQGAEPKTYSGQGLKGRWIEVDELLYRIDLLNAQKPRFYLDQREQHPLVGSLCEGRAVLDLFSHSGAFAMQAARAGATRVVSVDLEENYVKAIGANAQRNGLHMEAEVSDALDYLRSSEPGEFDAIVMDPPSTYSKSDEQVGELHRQAFAGLSEGGLLATYSRGRVLSEFESMVAEAAAKVGREARIFARTSQPFDYPMRLNFPESQSLSGLILQVE</sequence>
<dbReference type="AlphaFoldDB" id="A0A317ZDK6"/>
<reference evidence="1 2" key="1">
    <citation type="submission" date="2018-05" db="EMBL/GenBank/DDBJ databases">
        <title>Coraliomargarita sinensis sp. nov., isolated from a marine solar saltern.</title>
        <authorList>
            <person name="Zhou L.Y."/>
        </authorList>
    </citation>
    <scope>NUCLEOTIDE SEQUENCE [LARGE SCALE GENOMIC DNA]</scope>
    <source>
        <strain evidence="1 2">WN38</strain>
    </source>
</reference>
<dbReference type="Gene3D" id="3.30.750.80">
    <property type="entry name" value="RNA methyltransferase domain (HRMD) like"/>
    <property type="match status" value="1"/>
</dbReference>
<dbReference type="PANTHER" id="PTHR42873:SF1">
    <property type="entry name" value="S-ADENOSYLMETHIONINE-DEPENDENT METHYLTRANSFERASE DOMAIN-CONTAINING PROTEIN"/>
    <property type="match status" value="1"/>
</dbReference>
<dbReference type="OrthoDB" id="9805492at2"/>
<accession>A0A317ZDK6</accession>
<gene>
    <name evidence="1" type="ORF">DDZ13_12855</name>
</gene>
<dbReference type="InterPro" id="IPR029063">
    <property type="entry name" value="SAM-dependent_MTases_sf"/>
</dbReference>
<dbReference type="PANTHER" id="PTHR42873">
    <property type="entry name" value="RIBOSOMAL RNA LARGE SUBUNIT METHYLTRANSFERASE"/>
    <property type="match status" value="1"/>
</dbReference>
<dbReference type="FunCoup" id="A0A317ZDK6">
    <property type="interactions" value="342"/>
</dbReference>
<comment type="caution">
    <text evidence="1">The sequence shown here is derived from an EMBL/GenBank/DDBJ whole genome shotgun (WGS) entry which is preliminary data.</text>
</comment>
<dbReference type="GO" id="GO:0032259">
    <property type="term" value="P:methylation"/>
    <property type="evidence" value="ECO:0007669"/>
    <property type="project" value="UniProtKB-KW"/>
</dbReference>
<protein>
    <submittedName>
        <fullName evidence="1">Uncharacterized protein</fullName>
    </submittedName>
</protein>
<dbReference type="CDD" id="cd11572">
    <property type="entry name" value="RlmI_M_like"/>
    <property type="match status" value="1"/>
</dbReference>
<organism evidence="1 2">
    <name type="scientific">Coraliomargarita sinensis</name>
    <dbReference type="NCBI Taxonomy" id="2174842"/>
    <lineage>
        <taxon>Bacteria</taxon>
        <taxon>Pseudomonadati</taxon>
        <taxon>Verrucomicrobiota</taxon>
        <taxon>Opitutia</taxon>
        <taxon>Puniceicoccales</taxon>
        <taxon>Coraliomargaritaceae</taxon>
        <taxon>Coraliomargarita</taxon>
    </lineage>
</organism>
<dbReference type="InParanoid" id="A0A317ZDK6"/>
<proteinExistence type="predicted"/>
<dbReference type="CDD" id="cd02440">
    <property type="entry name" value="AdoMet_MTases"/>
    <property type="match status" value="1"/>
</dbReference>
<evidence type="ECO:0000313" key="2">
    <source>
        <dbReference type="Proteomes" id="UP000247099"/>
    </source>
</evidence>
<dbReference type="RefSeq" id="WP_110131862.1">
    <property type="nucleotide sequence ID" value="NZ_QHJQ01000010.1"/>
</dbReference>
<evidence type="ECO:0000313" key="1">
    <source>
        <dbReference type="EMBL" id="PXA03306.1"/>
    </source>
</evidence>